<evidence type="ECO:0000313" key="8">
    <source>
        <dbReference type="EMBL" id="SNX74162.1"/>
    </source>
</evidence>
<keyword evidence="3 6" id="KW-0413">Isomerase</keyword>
<comment type="catalytic activity">
    <reaction evidence="1 6">
        <text>a uridine in RNA = a pseudouridine in RNA</text>
        <dbReference type="Rhea" id="RHEA:48348"/>
        <dbReference type="Rhea" id="RHEA-COMP:12068"/>
        <dbReference type="Rhea" id="RHEA-COMP:12069"/>
        <dbReference type="ChEBI" id="CHEBI:65314"/>
        <dbReference type="ChEBI" id="CHEBI:65315"/>
    </reaction>
</comment>
<dbReference type="CDD" id="cd02869">
    <property type="entry name" value="PseudoU_synth_RluA_like"/>
    <property type="match status" value="1"/>
</dbReference>
<dbReference type="InterPro" id="IPR006225">
    <property type="entry name" value="PsdUridine_synth_RluC/D"/>
</dbReference>
<evidence type="ECO:0000256" key="6">
    <source>
        <dbReference type="RuleBase" id="RU362028"/>
    </source>
</evidence>
<accession>A0A285D301</accession>
<dbReference type="FunFam" id="3.30.2350.10:FF:000005">
    <property type="entry name" value="Pseudouridine synthase"/>
    <property type="match status" value="1"/>
</dbReference>
<dbReference type="EMBL" id="OAOP01000008">
    <property type="protein sequence ID" value="SNX74162.1"/>
    <property type="molecule type" value="Genomic_DNA"/>
</dbReference>
<keyword evidence="9" id="KW-1185">Reference proteome</keyword>
<dbReference type="GO" id="GO:0009982">
    <property type="term" value="F:pseudouridine synthase activity"/>
    <property type="evidence" value="ECO:0007669"/>
    <property type="project" value="InterPro"/>
</dbReference>
<feature type="domain" description="Pseudouridine synthase RsuA/RluA-like" evidence="7">
    <location>
        <begin position="91"/>
        <end position="240"/>
    </location>
</feature>
<dbReference type="Pfam" id="PF00849">
    <property type="entry name" value="PseudoU_synth_2"/>
    <property type="match status" value="1"/>
</dbReference>
<dbReference type="InterPro" id="IPR020103">
    <property type="entry name" value="PsdUridine_synth_cat_dom_sf"/>
</dbReference>
<dbReference type="AlphaFoldDB" id="A0A285D301"/>
<evidence type="ECO:0000256" key="4">
    <source>
        <dbReference type="PIRSR" id="PIRSR606225-1"/>
    </source>
</evidence>
<dbReference type="GO" id="GO:0000455">
    <property type="term" value="P:enzyme-directed rRNA pseudouridine synthesis"/>
    <property type="evidence" value="ECO:0007669"/>
    <property type="project" value="TreeGrafter"/>
</dbReference>
<dbReference type="InterPro" id="IPR050188">
    <property type="entry name" value="RluA_PseudoU_synthase"/>
</dbReference>
<keyword evidence="5" id="KW-0694">RNA-binding</keyword>
<dbReference type="PANTHER" id="PTHR21600">
    <property type="entry name" value="MITOCHONDRIAL RNA PSEUDOURIDINE SYNTHASE"/>
    <property type="match status" value="1"/>
</dbReference>
<comment type="function">
    <text evidence="6">Responsible for synthesis of pseudouridine from uracil.</text>
</comment>
<reference evidence="8 9" key="1">
    <citation type="submission" date="2017-08" db="EMBL/GenBank/DDBJ databases">
        <authorList>
            <person name="de Groot N.N."/>
        </authorList>
    </citation>
    <scope>NUCLEOTIDE SEQUENCE [LARGE SCALE GENOMIC DNA]</scope>
    <source>
        <strain evidence="8 9">JC228</strain>
    </source>
</reference>
<organism evidence="8 9">
    <name type="scientific">Bacillus oleivorans</name>
    <dbReference type="NCBI Taxonomy" id="1448271"/>
    <lineage>
        <taxon>Bacteria</taxon>
        <taxon>Bacillati</taxon>
        <taxon>Bacillota</taxon>
        <taxon>Bacilli</taxon>
        <taxon>Bacillales</taxon>
        <taxon>Bacillaceae</taxon>
        <taxon>Bacillus</taxon>
    </lineage>
</organism>
<feature type="active site" evidence="4">
    <location>
        <position position="137"/>
    </location>
</feature>
<sequence>MAPFQLRWIVQKNEEGQVLREFLYAKEISRRTLTAIKFEGGKIEVNRKEVNVRYILKENDLVSIQFPAEVPSESLTKDPVPLDIVYEDESVLVVNKPPGILTIPSREQPTHAIANGLLNYYQEKQIESAVHIVTRLDRDTSGLLLVAKHRYIHYLLTLQQKVKTLKRKYEALAEGVLKQANQTIIAPIGRKEDSIIERKVTEDGQYAETEISLIRQYQDFAHTAVKLRTGRTHQIRVHLSYIGHPLVGDDLYGGSLKWMKRQALHCVELSFIHPVTGEVKTFHSELPADIKTLLNQNKR</sequence>
<dbReference type="SUPFAM" id="SSF55120">
    <property type="entry name" value="Pseudouridine synthase"/>
    <property type="match status" value="1"/>
</dbReference>
<protein>
    <recommendedName>
        <fullName evidence="6">Pseudouridine synthase</fullName>
        <ecNumber evidence="6">5.4.99.-</ecNumber>
    </recommendedName>
</protein>
<dbReference type="GO" id="GO:0003723">
    <property type="term" value="F:RNA binding"/>
    <property type="evidence" value="ECO:0007669"/>
    <property type="project" value="UniProtKB-KW"/>
</dbReference>
<evidence type="ECO:0000256" key="2">
    <source>
        <dbReference type="ARBA" id="ARBA00010876"/>
    </source>
</evidence>
<evidence type="ECO:0000256" key="5">
    <source>
        <dbReference type="PROSITE-ProRule" id="PRU00182"/>
    </source>
</evidence>
<evidence type="ECO:0000256" key="1">
    <source>
        <dbReference type="ARBA" id="ARBA00000073"/>
    </source>
</evidence>
<gene>
    <name evidence="8" type="ORF">SAMN05877753_108188</name>
</gene>
<dbReference type="InterPro" id="IPR006145">
    <property type="entry name" value="PsdUridine_synth_RsuA/RluA"/>
</dbReference>
<dbReference type="PROSITE" id="PS01129">
    <property type="entry name" value="PSI_RLU"/>
    <property type="match status" value="1"/>
</dbReference>
<comment type="similarity">
    <text evidence="2 6">Belongs to the pseudouridine synthase RluA family.</text>
</comment>
<evidence type="ECO:0000313" key="9">
    <source>
        <dbReference type="Proteomes" id="UP000219546"/>
    </source>
</evidence>
<dbReference type="OrthoDB" id="9807829at2"/>
<proteinExistence type="inferred from homology"/>
<dbReference type="GO" id="GO:0140098">
    <property type="term" value="F:catalytic activity, acting on RNA"/>
    <property type="evidence" value="ECO:0007669"/>
    <property type="project" value="UniProtKB-ARBA"/>
</dbReference>
<dbReference type="EC" id="5.4.99.-" evidence="6"/>
<evidence type="ECO:0000256" key="3">
    <source>
        <dbReference type="ARBA" id="ARBA00023235"/>
    </source>
</evidence>
<dbReference type="NCBIfam" id="TIGR00005">
    <property type="entry name" value="rluA_subfam"/>
    <property type="match status" value="1"/>
</dbReference>
<dbReference type="Proteomes" id="UP000219546">
    <property type="component" value="Unassembled WGS sequence"/>
</dbReference>
<dbReference type="InterPro" id="IPR006224">
    <property type="entry name" value="PsdUridine_synth_RluA-like_CS"/>
</dbReference>
<evidence type="ECO:0000259" key="7">
    <source>
        <dbReference type="Pfam" id="PF00849"/>
    </source>
</evidence>
<dbReference type="PANTHER" id="PTHR21600:SF35">
    <property type="entry name" value="PSEUDOURIDINE SYNTHASE"/>
    <property type="match status" value="1"/>
</dbReference>
<dbReference type="Gene3D" id="3.30.2350.10">
    <property type="entry name" value="Pseudouridine synthase"/>
    <property type="match status" value="1"/>
</dbReference>
<name>A0A285D301_9BACI</name>
<dbReference type="RefSeq" id="WP_097159818.1">
    <property type="nucleotide sequence ID" value="NZ_JBEPMQ010000008.1"/>
</dbReference>
<dbReference type="PROSITE" id="PS50889">
    <property type="entry name" value="S4"/>
    <property type="match status" value="1"/>
</dbReference>